<feature type="transmembrane region" description="Helical" evidence="1">
    <location>
        <begin position="97"/>
        <end position="122"/>
    </location>
</feature>
<gene>
    <name evidence="2" type="ORF">FIV42_11955</name>
</gene>
<keyword evidence="1" id="KW-0812">Transmembrane</keyword>
<name>A0A4Y6PT53_PERCE</name>
<dbReference type="OrthoDB" id="9998214at2"/>
<dbReference type="Proteomes" id="UP000315995">
    <property type="component" value="Chromosome"/>
</dbReference>
<feature type="transmembrane region" description="Helical" evidence="1">
    <location>
        <begin position="16"/>
        <end position="37"/>
    </location>
</feature>
<organism evidence="2 3">
    <name type="scientific">Persicimonas caeni</name>
    <dbReference type="NCBI Taxonomy" id="2292766"/>
    <lineage>
        <taxon>Bacteria</taxon>
        <taxon>Deltaproteobacteria</taxon>
        <taxon>Bradymonadales</taxon>
        <taxon>Bradymonadaceae</taxon>
        <taxon>Persicimonas</taxon>
    </lineage>
</organism>
<feature type="transmembrane region" description="Helical" evidence="1">
    <location>
        <begin position="57"/>
        <end position="76"/>
    </location>
</feature>
<dbReference type="RefSeq" id="WP_141197911.1">
    <property type="nucleotide sequence ID" value="NZ_CP041186.1"/>
</dbReference>
<keyword evidence="3" id="KW-1185">Reference proteome</keyword>
<evidence type="ECO:0000256" key="1">
    <source>
        <dbReference type="SAM" id="Phobius"/>
    </source>
</evidence>
<accession>A0A4Y6PT53</accession>
<keyword evidence="1" id="KW-0472">Membrane</keyword>
<reference evidence="2 3" key="1">
    <citation type="submission" date="2019-06" db="EMBL/GenBank/DDBJ databases">
        <title>Persicimonas caeni gen. nov., sp. nov., a predatory bacterium isolated from solar saltern.</title>
        <authorList>
            <person name="Wang S."/>
        </authorList>
    </citation>
    <scope>NUCLEOTIDE SEQUENCE [LARGE SCALE GENOMIC DNA]</scope>
    <source>
        <strain evidence="2 3">YN101</strain>
    </source>
</reference>
<dbReference type="EMBL" id="CP041186">
    <property type="protein sequence ID" value="QDG51430.1"/>
    <property type="molecule type" value="Genomic_DNA"/>
</dbReference>
<dbReference type="AlphaFoldDB" id="A0A4Y6PT53"/>
<accession>A0A5B8Y4T5</accession>
<keyword evidence="1" id="KW-1133">Transmembrane helix</keyword>
<proteinExistence type="predicted"/>
<evidence type="ECO:0000313" key="2">
    <source>
        <dbReference type="EMBL" id="QDG51430.1"/>
    </source>
</evidence>
<evidence type="ECO:0000313" key="3">
    <source>
        <dbReference type="Proteomes" id="UP000315995"/>
    </source>
</evidence>
<protein>
    <submittedName>
        <fullName evidence="2">Uncharacterized protein</fullName>
    </submittedName>
</protein>
<sequence length="153" mass="17480">MTDQDDKQDLSSLKMILWLVYLSLFFSLFIYALVILVIPPPEEFVPPEIARGNPPKILIILGFASLALVPILQNLRKRMFFEPLGEECYPGSTEARSAYFTMSLTTWIMCELIGVFGFVVHFLTYEPFMAMPFVVLAAVLMGWYRPQTDVAEE</sequence>
<feature type="transmembrane region" description="Helical" evidence="1">
    <location>
        <begin position="128"/>
        <end position="144"/>
    </location>
</feature>